<dbReference type="PANTHER" id="PTHR34805:SF1">
    <property type="entry name" value="PROTEIN MODIFIER OF SNC1 1"/>
    <property type="match status" value="1"/>
</dbReference>
<organism evidence="2 3">
    <name type="scientific">Actinidia rufa</name>
    <dbReference type="NCBI Taxonomy" id="165716"/>
    <lineage>
        <taxon>Eukaryota</taxon>
        <taxon>Viridiplantae</taxon>
        <taxon>Streptophyta</taxon>
        <taxon>Embryophyta</taxon>
        <taxon>Tracheophyta</taxon>
        <taxon>Spermatophyta</taxon>
        <taxon>Magnoliopsida</taxon>
        <taxon>eudicotyledons</taxon>
        <taxon>Gunneridae</taxon>
        <taxon>Pentapetalae</taxon>
        <taxon>asterids</taxon>
        <taxon>Ericales</taxon>
        <taxon>Actinidiaceae</taxon>
        <taxon>Actinidia</taxon>
    </lineage>
</organism>
<feature type="region of interest" description="Disordered" evidence="1">
    <location>
        <begin position="559"/>
        <end position="578"/>
    </location>
</feature>
<dbReference type="GO" id="GO:0040029">
    <property type="term" value="P:epigenetic regulation of gene expression"/>
    <property type="evidence" value="ECO:0007669"/>
    <property type="project" value="TreeGrafter"/>
</dbReference>
<evidence type="ECO:0000313" key="3">
    <source>
        <dbReference type="Proteomes" id="UP000585474"/>
    </source>
</evidence>
<feature type="compositionally biased region" description="Polar residues" evidence="1">
    <location>
        <begin position="405"/>
        <end position="414"/>
    </location>
</feature>
<dbReference type="Proteomes" id="UP000585474">
    <property type="component" value="Unassembled WGS sequence"/>
</dbReference>
<feature type="region of interest" description="Disordered" evidence="1">
    <location>
        <begin position="164"/>
        <end position="193"/>
    </location>
</feature>
<feature type="region of interest" description="Disordered" evidence="1">
    <location>
        <begin position="727"/>
        <end position="747"/>
    </location>
</feature>
<name>A0A7J0GAQ4_9ERIC</name>
<protein>
    <recommendedName>
        <fullName evidence="4">Modifier of snc1</fullName>
    </recommendedName>
</protein>
<accession>A0A7J0GAQ4</accession>
<dbReference type="EMBL" id="BJWL01000019">
    <property type="protein sequence ID" value="GFZ07831.1"/>
    <property type="molecule type" value="Genomic_DNA"/>
</dbReference>
<dbReference type="PANTHER" id="PTHR34805">
    <property type="entry name" value="PROTEIN MODIFIER OF SNC1 1"/>
    <property type="match status" value="1"/>
</dbReference>
<feature type="region of interest" description="Disordered" evidence="1">
    <location>
        <begin position="1"/>
        <end position="101"/>
    </location>
</feature>
<comment type="caution">
    <text evidence="2">The sequence shown here is derived from an EMBL/GenBank/DDBJ whole genome shotgun (WGS) entry which is preliminary data.</text>
</comment>
<feature type="region of interest" description="Disordered" evidence="1">
    <location>
        <begin position="759"/>
        <end position="897"/>
    </location>
</feature>
<keyword evidence="3" id="KW-1185">Reference proteome</keyword>
<feature type="compositionally biased region" description="Basic and acidic residues" evidence="1">
    <location>
        <begin position="1"/>
        <end position="34"/>
    </location>
</feature>
<feature type="compositionally biased region" description="Polar residues" evidence="1">
    <location>
        <begin position="79"/>
        <end position="91"/>
    </location>
</feature>
<dbReference type="InterPro" id="IPR038808">
    <property type="entry name" value="MOS1-like"/>
</dbReference>
<feature type="compositionally biased region" description="Polar residues" evidence="1">
    <location>
        <begin position="815"/>
        <end position="867"/>
    </location>
</feature>
<feature type="region of interest" description="Disordered" evidence="1">
    <location>
        <begin position="224"/>
        <end position="263"/>
    </location>
</feature>
<evidence type="ECO:0000313" key="2">
    <source>
        <dbReference type="EMBL" id="GFZ07831.1"/>
    </source>
</evidence>
<evidence type="ECO:0000256" key="1">
    <source>
        <dbReference type="SAM" id="MobiDB-lite"/>
    </source>
</evidence>
<gene>
    <name evidence="2" type="ORF">Acr_19g0007680</name>
</gene>
<feature type="region of interest" description="Disordered" evidence="1">
    <location>
        <begin position="400"/>
        <end position="484"/>
    </location>
</feature>
<reference evidence="2 3" key="1">
    <citation type="submission" date="2019-07" db="EMBL/GenBank/DDBJ databases">
        <title>De Novo Assembly of kiwifruit Actinidia rufa.</title>
        <authorList>
            <person name="Sugita-Konishi S."/>
            <person name="Sato K."/>
            <person name="Mori E."/>
            <person name="Abe Y."/>
            <person name="Kisaki G."/>
            <person name="Hamano K."/>
            <person name="Suezawa K."/>
            <person name="Otani M."/>
            <person name="Fukuda T."/>
            <person name="Manabe T."/>
            <person name="Gomi K."/>
            <person name="Tabuchi M."/>
            <person name="Akimitsu K."/>
            <person name="Kataoka I."/>
        </authorList>
    </citation>
    <scope>NUCLEOTIDE SEQUENCE [LARGE SCALE GENOMIC DNA]</scope>
    <source>
        <strain evidence="3">cv. Fuchu</strain>
    </source>
</reference>
<feature type="compositionally biased region" description="Low complexity" evidence="1">
    <location>
        <begin position="461"/>
        <end position="473"/>
    </location>
</feature>
<dbReference type="OrthoDB" id="1939715at2759"/>
<sequence>MESVHSDDSRGSDKVLLKPHNEWDRKRGGQREHVIPVNDNFEKGNQPRNSSQKRQRGLEDGEDEEIYSGKMLVGDSRSRNFANQGTCSSDSIKVKSPESRGKVKALDGSLVNKSENTASTIPQLSQIFPATPRDPQLIQKIEGLNAKARASDGLPKAPYVPCREEQKKDTTLQSADSSVPAISRRASHGAQGRLDHRGKRFHTLDADEWRKRTLAIGSIGEVSAANSEPGFSKLEKAPSCGPIQQWQEESGRPADPEVVASSSETASSALVSYPNAQVIESTIGVVESTVLSEDALLGTMHNVHSESVVSHGQALPLQRVAHTDGATDLKAAPQITEGSLSKHKCTGYKQKKNISMGKNLTEISVAISPTEVPKEQTDAAVNNVALTEVVTGEVGPRLSKEANAATVSTESGQPKASELELDPSAVQSRTVSKHAVQPSEQHPSLPVEEAGGRVNNQWKSQNARRMQRNQQAHRNTEKIQSSDAGVWAPVRSQDNTEEVDKAGKRTVPETVTATAKSENVVQNNIKNKRAEMERYVSKAVAKELAQQETVIMGSTAGIRNEDDKKTKQSKTKFMASEGFGSTEQYQSLKPDVNSLKEQTKSSDDWNNFDGWNTPDNCETAVPVTSSVVKNQEVTGKGKQIHLRVIQGRGIIISLITGMLVVRTDKTSRQPLAPEIGQTDKTIASKENRGVEERTTHWKPKSRVHLVHNQLGNGVSGGLNVTAEASNAIKKHPPPSHSQGRVHLPPQHNNENRVKMVQSPIDQSVSEQKKVAEAPNIKHQESKRERRGDSFRGHPYSPKQNNPSSRGHDPRGDWSSAGQDNRQHNNASSHRGSQRYNSQYECQPIGQFNNNKSNNFEGPTYGPHNTGSRYRERSQGHSRRGGGNFYGRQIGTVRVDAS</sequence>
<feature type="compositionally biased region" description="Basic and acidic residues" evidence="1">
    <location>
        <begin position="92"/>
        <end position="101"/>
    </location>
</feature>
<proteinExistence type="predicted"/>
<evidence type="ECO:0008006" key="4">
    <source>
        <dbReference type="Google" id="ProtNLM"/>
    </source>
</evidence>
<feature type="compositionally biased region" description="Basic and acidic residues" evidence="1">
    <location>
        <begin position="766"/>
        <end position="791"/>
    </location>
</feature>
<dbReference type="AlphaFoldDB" id="A0A7J0GAQ4"/>